<dbReference type="PATRIC" id="fig|1276920.7.peg.1081"/>
<dbReference type="Proteomes" id="UP000012015">
    <property type="component" value="Unassembled WGS sequence"/>
</dbReference>
<evidence type="ECO:0000313" key="8">
    <source>
        <dbReference type="Proteomes" id="UP000012015"/>
    </source>
</evidence>
<dbReference type="PANTHER" id="PTHR24045">
    <property type="match status" value="1"/>
</dbReference>
<dbReference type="InterPro" id="IPR021520">
    <property type="entry name" value="Stealth_CR2"/>
</dbReference>
<dbReference type="PANTHER" id="PTHR24045:SF0">
    <property type="entry name" value="N-ACETYLGLUCOSAMINE-1-PHOSPHOTRANSFERASE SUBUNITS ALPHA_BETA"/>
    <property type="match status" value="1"/>
</dbReference>
<feature type="domain" description="Stealth protein CR1 conserved region 1" evidence="5">
    <location>
        <begin position="143"/>
        <end position="165"/>
    </location>
</feature>
<evidence type="ECO:0000313" key="7">
    <source>
        <dbReference type="EMBL" id="EMQ99975.1"/>
    </source>
</evidence>
<dbReference type="GO" id="GO:0000271">
    <property type="term" value="P:polysaccharide biosynthetic process"/>
    <property type="evidence" value="ECO:0007669"/>
    <property type="project" value="UniProtKB-KW"/>
</dbReference>
<comment type="caution">
    <text evidence="7">The sequence shown here is derived from an EMBL/GenBank/DDBJ whole genome shotgun (WGS) entry which is preliminary data.</text>
</comment>
<dbReference type="EMBL" id="AOCK01000002">
    <property type="protein sequence ID" value="EMQ99975.1"/>
    <property type="molecule type" value="Genomic_DNA"/>
</dbReference>
<sequence length="453" mass="50706">MAGLRGSLARILPDIGWRKIMDLSDRLPRRSAATIGQLRDQEIAKFRNLCSGLEWAAINESGVIYSTPSESAQLRNLFHHSDATVHALNRSAISANVLRGWVIVSRDLAGRRRDLAEAVGIRILEVGSKSEPLEPNALDFPGPVDLVYTWVDAADSEWRKNRNRAVREQDEEALPTASDEARYTSNDELKYSLRSVESFLPWVNHIYLVTAGQVPTWLNVDHPKMTLVSHEDIFSAVSDLPTFNSHAIESQIHHIPSLAEHFVYVNDDVFFGRELRPETFFTAAGLARYQVSDRLFLTDAINGLPVNVAAQNNADLLRRRFGAIATLKFKHVAHALRKSVLEQIEAENSDAVAMTASARFRSHTDLSVPSSLAHHYGALLGKAVPGCATYKYIDLGSAQAQVELAKTFWSDRQQMMCLNQVSGPISDLGRQMKMAVHFLEKMYPWQSSFERDN</sequence>
<organism evidence="7 8">
    <name type="scientific">Paeniglutamicibacter gangotriensis Lz1y</name>
    <dbReference type="NCBI Taxonomy" id="1276920"/>
    <lineage>
        <taxon>Bacteria</taxon>
        <taxon>Bacillati</taxon>
        <taxon>Actinomycetota</taxon>
        <taxon>Actinomycetes</taxon>
        <taxon>Micrococcales</taxon>
        <taxon>Micrococcaceae</taxon>
        <taxon>Paeniglutamicibacter</taxon>
    </lineage>
</organism>
<keyword evidence="2 7" id="KW-0808">Transferase</keyword>
<evidence type="ECO:0000256" key="2">
    <source>
        <dbReference type="ARBA" id="ARBA00022679"/>
    </source>
</evidence>
<feature type="domain" description="Stealth protein CR3 conserved region 3" evidence="6">
    <location>
        <begin position="330"/>
        <end position="377"/>
    </location>
</feature>
<dbReference type="Pfam" id="PF11380">
    <property type="entry name" value="Stealth_CR2"/>
    <property type="match status" value="1"/>
</dbReference>
<gene>
    <name evidence="7" type="primary">sacB_1</name>
    <name evidence="7" type="ORF">ADIAG_01084</name>
</gene>
<keyword evidence="3" id="KW-0270">Exopolysaccharide synthesis</keyword>
<evidence type="ECO:0000256" key="3">
    <source>
        <dbReference type="ARBA" id="ARBA00023169"/>
    </source>
</evidence>
<evidence type="ECO:0000259" key="5">
    <source>
        <dbReference type="Pfam" id="PF17101"/>
    </source>
</evidence>
<dbReference type="AlphaFoldDB" id="M7MYF4"/>
<dbReference type="STRING" id="1276920.ADIAG_01084"/>
<evidence type="ECO:0000259" key="6">
    <source>
        <dbReference type="Pfam" id="PF17102"/>
    </source>
</evidence>
<dbReference type="EC" id="2.7.-.-" evidence="7"/>
<dbReference type="Pfam" id="PF17101">
    <property type="entry name" value="Stealth_CR1"/>
    <property type="match status" value="1"/>
</dbReference>
<accession>M7MYF4</accession>
<dbReference type="GO" id="GO:0016772">
    <property type="term" value="F:transferase activity, transferring phosphorus-containing groups"/>
    <property type="evidence" value="ECO:0007669"/>
    <property type="project" value="InterPro"/>
</dbReference>
<evidence type="ECO:0000256" key="1">
    <source>
        <dbReference type="ARBA" id="ARBA00007583"/>
    </source>
</evidence>
<protein>
    <submittedName>
        <fullName evidence="7">Capsular polysaccharide phosphotransferase SacB</fullName>
        <ecNumber evidence="7">2.7.-.-</ecNumber>
    </submittedName>
</protein>
<comment type="similarity">
    <text evidence="1">Belongs to the stealth family.</text>
</comment>
<dbReference type="eggNOG" id="COG0438">
    <property type="taxonomic scope" value="Bacteria"/>
</dbReference>
<dbReference type="InterPro" id="IPR031358">
    <property type="entry name" value="Stealth_CR1"/>
</dbReference>
<evidence type="ECO:0000259" key="4">
    <source>
        <dbReference type="Pfam" id="PF11380"/>
    </source>
</evidence>
<dbReference type="InterPro" id="IPR031357">
    <property type="entry name" value="Stealth_CR3"/>
</dbReference>
<name>M7MYF4_9MICC</name>
<dbReference type="InterPro" id="IPR047141">
    <property type="entry name" value="Stealth"/>
</dbReference>
<dbReference type="Pfam" id="PF17102">
    <property type="entry name" value="Stealth_CR3"/>
    <property type="match status" value="1"/>
</dbReference>
<dbReference type="RefSeq" id="WP_007270282.1">
    <property type="nucleotide sequence ID" value="NZ_AOCK01000002.1"/>
</dbReference>
<reference evidence="7 8" key="1">
    <citation type="journal article" date="2013" name="Genome Announc.">
        <title>Draft Genome Sequence of Arthrobacter gangotriensis Strain Lz1yT, Isolated from a Penguin Rookery Soil Sample Collected in Antarctica, near the Indian Station Dakshin Gangotri.</title>
        <authorList>
            <person name="Shivaji S."/>
            <person name="Ara S."/>
            <person name="Bandi S."/>
            <person name="Singh A."/>
            <person name="Kumar Pinnaka A."/>
        </authorList>
    </citation>
    <scope>NUCLEOTIDE SEQUENCE [LARGE SCALE GENOMIC DNA]</scope>
    <source>
        <strain evidence="7 8">Lz1y</strain>
    </source>
</reference>
<proteinExistence type="inferred from homology"/>
<keyword evidence="8" id="KW-1185">Reference proteome</keyword>
<feature type="domain" description="Stealth protein CR2 conserved region 2" evidence="4">
    <location>
        <begin position="182"/>
        <end position="286"/>
    </location>
</feature>